<dbReference type="RefSeq" id="WP_156041096.1">
    <property type="nucleotide sequence ID" value="NZ_ASRX01000040.1"/>
</dbReference>
<gene>
    <name evidence="1" type="ORF">CAP_5047</name>
</gene>
<comment type="caution">
    <text evidence="1">The sequence shown here is derived from an EMBL/GenBank/DDBJ whole genome shotgun (WGS) entry which is preliminary data.</text>
</comment>
<dbReference type="AlphaFoldDB" id="A0A017T5T2"/>
<evidence type="ECO:0000313" key="2">
    <source>
        <dbReference type="Proteomes" id="UP000019678"/>
    </source>
</evidence>
<sequence length="219" mass="23019">MSTTDGTCGAISRTVDFPAGWDGACTPFDSIDTPTSIRVAPTRLGGCEPVVSQVPRATFTWNLMAKACGSLEPMEPCADRTQICVPDDLTPTPGFQQCVFKTGDADACPMGYPQLSNFYSGVEDHTHCTPCTCRRGPQSACSARVHVYDDAICTNSEHDLHPAPEEAPCSAVVGSPSQIASAEATFDVNDPGSCTAEGGQLYGTPKLLGSATLCCRDVE</sequence>
<dbReference type="Proteomes" id="UP000019678">
    <property type="component" value="Unassembled WGS sequence"/>
</dbReference>
<name>A0A017T5T2_9BACT</name>
<proteinExistence type="predicted"/>
<organism evidence="1 2">
    <name type="scientific">Chondromyces apiculatus DSM 436</name>
    <dbReference type="NCBI Taxonomy" id="1192034"/>
    <lineage>
        <taxon>Bacteria</taxon>
        <taxon>Pseudomonadati</taxon>
        <taxon>Myxococcota</taxon>
        <taxon>Polyangia</taxon>
        <taxon>Polyangiales</taxon>
        <taxon>Polyangiaceae</taxon>
        <taxon>Chondromyces</taxon>
    </lineage>
</organism>
<reference evidence="1 2" key="1">
    <citation type="submission" date="2013-05" db="EMBL/GenBank/DDBJ databases">
        <title>Genome assembly of Chondromyces apiculatus DSM 436.</title>
        <authorList>
            <person name="Sharma G."/>
            <person name="Khatri I."/>
            <person name="Kaur C."/>
            <person name="Mayilraj S."/>
            <person name="Subramanian S."/>
        </authorList>
    </citation>
    <scope>NUCLEOTIDE SEQUENCE [LARGE SCALE GENOMIC DNA]</scope>
    <source>
        <strain evidence="1 2">DSM 436</strain>
    </source>
</reference>
<accession>A0A017T5T2</accession>
<dbReference type="OrthoDB" id="5520329at2"/>
<protein>
    <submittedName>
        <fullName evidence="1">Uncharacterized protein</fullName>
    </submittedName>
</protein>
<evidence type="ECO:0000313" key="1">
    <source>
        <dbReference type="EMBL" id="EYF03946.1"/>
    </source>
</evidence>
<keyword evidence="2" id="KW-1185">Reference proteome</keyword>
<dbReference type="EMBL" id="ASRX01000040">
    <property type="protein sequence ID" value="EYF03946.1"/>
    <property type="molecule type" value="Genomic_DNA"/>
</dbReference>